<dbReference type="GO" id="GO:0004888">
    <property type="term" value="F:transmembrane signaling receptor activity"/>
    <property type="evidence" value="ECO:0007669"/>
    <property type="project" value="InterPro"/>
</dbReference>
<dbReference type="SMART" id="SM00304">
    <property type="entry name" value="HAMP"/>
    <property type="match status" value="1"/>
</dbReference>
<comment type="subcellular location">
    <subcellularLocation>
        <location evidence="1">Cell membrane</location>
        <topology evidence="1">Multi-pass membrane protein</topology>
    </subcellularLocation>
</comment>
<evidence type="ECO:0000256" key="4">
    <source>
        <dbReference type="ARBA" id="ARBA00022989"/>
    </source>
</evidence>
<dbReference type="GO" id="GO:0007165">
    <property type="term" value="P:signal transduction"/>
    <property type="evidence" value="ECO:0007669"/>
    <property type="project" value="UniProtKB-KW"/>
</dbReference>
<evidence type="ECO:0000313" key="13">
    <source>
        <dbReference type="Proteomes" id="UP000029994"/>
    </source>
</evidence>
<dbReference type="Gene3D" id="1.10.287.950">
    <property type="entry name" value="Methyl-accepting chemotaxis protein"/>
    <property type="match status" value="1"/>
</dbReference>
<comment type="similarity">
    <text evidence="7">Belongs to the methyl-accepting chemotaxis (MCP) protein family.</text>
</comment>
<keyword evidence="3 9" id="KW-0812">Transmembrane</keyword>
<dbReference type="PRINTS" id="PR00260">
    <property type="entry name" value="CHEMTRNSDUCR"/>
</dbReference>
<dbReference type="Pfam" id="PF00015">
    <property type="entry name" value="MCPsignal"/>
    <property type="match status" value="1"/>
</dbReference>
<evidence type="ECO:0000256" key="7">
    <source>
        <dbReference type="ARBA" id="ARBA00029447"/>
    </source>
</evidence>
<dbReference type="PROSITE" id="PS50111">
    <property type="entry name" value="CHEMOTAXIS_TRANSDUC_2"/>
    <property type="match status" value="1"/>
</dbReference>
<evidence type="ECO:0000256" key="8">
    <source>
        <dbReference type="PROSITE-ProRule" id="PRU00284"/>
    </source>
</evidence>
<dbReference type="Pfam" id="PF00672">
    <property type="entry name" value="HAMP"/>
    <property type="match status" value="1"/>
</dbReference>
<feature type="domain" description="Methyl-accepting transducer" evidence="10">
    <location>
        <begin position="266"/>
        <end position="502"/>
    </location>
</feature>
<dbReference type="Proteomes" id="UP000029994">
    <property type="component" value="Unassembled WGS sequence"/>
</dbReference>
<dbReference type="Gene3D" id="3.30.450.20">
    <property type="entry name" value="PAS domain"/>
    <property type="match status" value="1"/>
</dbReference>
<dbReference type="Pfam" id="PF17200">
    <property type="entry name" value="sCache_2"/>
    <property type="match status" value="1"/>
</dbReference>
<dbReference type="AlphaFoldDB" id="A0A099LUD2"/>
<dbReference type="SMART" id="SM00283">
    <property type="entry name" value="MA"/>
    <property type="match status" value="1"/>
</dbReference>
<protein>
    <submittedName>
        <fullName evidence="12">Chemotaxis protein</fullName>
    </submittedName>
</protein>
<dbReference type="PANTHER" id="PTHR32089">
    <property type="entry name" value="METHYL-ACCEPTING CHEMOTAXIS PROTEIN MCPB"/>
    <property type="match status" value="1"/>
</dbReference>
<dbReference type="GeneID" id="43683743"/>
<feature type="domain" description="HAMP" evidence="11">
    <location>
        <begin position="209"/>
        <end position="261"/>
    </location>
</feature>
<evidence type="ECO:0000256" key="3">
    <source>
        <dbReference type="ARBA" id="ARBA00022692"/>
    </source>
</evidence>
<sequence>MKLSNLSVKYKLLSLVILSVALIVATCIYNLNEQRKSSMAERESKLKAQVETALNLVSYYYDLQGEIGEQEAQSRAIQAINKLRYDDDNYFWITTPQLTIVTHPVKPELNGQNASGFKDGAGKFHWQEMASITAQNGGGFLDYQWKSPNGKLKDKISYVELFKGWGWIVGSGILVADIQESFFAAALKEAFVALIMAAMLLAMGYVISSNIVLPLNRLIDNTNKIADGDLRVRLNTQRKDELGVMSREIDRMLEKLQFTLMAAHEAAEQSANMAQSIAQASEEAATSVGTQHSQLELLSTAMTEMSTTIADVASNAENTAHSTQLVTHHAEQSGQAMEKTAQTVSHVSQDISAADQLVAELKAGVQEISAVVSVIREVSEQTNLLALNAAIEAARAGEQGRGFAVVADEVRNLASRTQQSTNEVQQTIDSLTERTERTVQAMQRSNVKVEQSVAISLDTQKQLANMVTELVKSNDMVAQIAAASEQQGLVANEMTENVTSIHLAANEVMQASQMLAEESQAMAAVAEILHDQLKYFKVS</sequence>
<proteinExistence type="inferred from homology"/>
<evidence type="ECO:0000259" key="10">
    <source>
        <dbReference type="PROSITE" id="PS50111"/>
    </source>
</evidence>
<keyword evidence="4 9" id="KW-1133">Transmembrane helix</keyword>
<dbReference type="SUPFAM" id="SSF58104">
    <property type="entry name" value="Methyl-accepting chemotaxis protein (MCP) signaling domain"/>
    <property type="match status" value="1"/>
</dbReference>
<dbReference type="GO" id="GO:0006935">
    <property type="term" value="P:chemotaxis"/>
    <property type="evidence" value="ECO:0007669"/>
    <property type="project" value="InterPro"/>
</dbReference>
<evidence type="ECO:0000256" key="5">
    <source>
        <dbReference type="ARBA" id="ARBA00023136"/>
    </source>
</evidence>
<dbReference type="GO" id="GO:0005886">
    <property type="term" value="C:plasma membrane"/>
    <property type="evidence" value="ECO:0007669"/>
    <property type="project" value="UniProtKB-SubCell"/>
</dbReference>
<evidence type="ECO:0000256" key="1">
    <source>
        <dbReference type="ARBA" id="ARBA00004651"/>
    </source>
</evidence>
<organism evidence="12 13">
    <name type="scientific">Vibrio navarrensis</name>
    <dbReference type="NCBI Taxonomy" id="29495"/>
    <lineage>
        <taxon>Bacteria</taxon>
        <taxon>Pseudomonadati</taxon>
        <taxon>Pseudomonadota</taxon>
        <taxon>Gammaproteobacteria</taxon>
        <taxon>Vibrionales</taxon>
        <taxon>Vibrionaceae</taxon>
        <taxon>Vibrio</taxon>
    </lineage>
</organism>
<keyword evidence="5 9" id="KW-0472">Membrane</keyword>
<dbReference type="InterPro" id="IPR004089">
    <property type="entry name" value="MCPsignal_dom"/>
</dbReference>
<evidence type="ECO:0000256" key="6">
    <source>
        <dbReference type="ARBA" id="ARBA00023224"/>
    </source>
</evidence>
<dbReference type="STRING" id="29495.EA26_11240"/>
<keyword evidence="6 8" id="KW-0807">Transducer</keyword>
<feature type="transmembrane region" description="Helical" evidence="9">
    <location>
        <begin position="12"/>
        <end position="32"/>
    </location>
</feature>
<dbReference type="InterPro" id="IPR003660">
    <property type="entry name" value="HAMP_dom"/>
</dbReference>
<keyword evidence="13" id="KW-1185">Reference proteome</keyword>
<dbReference type="PANTHER" id="PTHR32089:SF120">
    <property type="entry name" value="METHYL-ACCEPTING CHEMOTAXIS PROTEIN TLPQ"/>
    <property type="match status" value="1"/>
</dbReference>
<evidence type="ECO:0000256" key="9">
    <source>
        <dbReference type="SAM" id="Phobius"/>
    </source>
</evidence>
<keyword evidence="2" id="KW-1003">Cell membrane</keyword>
<accession>A0A099LUD2</accession>
<dbReference type="SMART" id="SM01049">
    <property type="entry name" value="Cache_2"/>
    <property type="match status" value="1"/>
</dbReference>
<reference evidence="12 13" key="1">
    <citation type="submission" date="2014-04" db="EMBL/GenBank/DDBJ databases">
        <title>Genome sequencing of Vibrio navarrensis strains.</title>
        <authorList>
            <person name="Gladney L.M."/>
            <person name="Katz L.S."/>
            <person name="Marino-Ramirez L."/>
            <person name="Jordan I.K."/>
        </authorList>
    </citation>
    <scope>NUCLEOTIDE SEQUENCE [LARGE SCALE GENOMIC DNA]</scope>
    <source>
        <strain evidence="12 13">ATCC 51183</strain>
    </source>
</reference>
<dbReference type="EMBL" id="JMCG01000001">
    <property type="protein sequence ID" value="KGK11848.1"/>
    <property type="molecule type" value="Genomic_DNA"/>
</dbReference>
<evidence type="ECO:0000259" key="11">
    <source>
        <dbReference type="PROSITE" id="PS50885"/>
    </source>
</evidence>
<evidence type="ECO:0000256" key="2">
    <source>
        <dbReference type="ARBA" id="ARBA00022475"/>
    </source>
</evidence>
<feature type="transmembrane region" description="Helical" evidence="9">
    <location>
        <begin position="191"/>
        <end position="213"/>
    </location>
</feature>
<dbReference type="CDD" id="cd11386">
    <property type="entry name" value="MCP_signal"/>
    <property type="match status" value="1"/>
</dbReference>
<dbReference type="InterPro" id="IPR033480">
    <property type="entry name" value="sCache_2"/>
</dbReference>
<dbReference type="InterPro" id="IPR004090">
    <property type="entry name" value="Chemotax_Me-accpt_rcpt"/>
</dbReference>
<name>A0A099LUD2_9VIBR</name>
<gene>
    <name evidence="12" type="ORF">EA26_11240</name>
</gene>
<evidence type="ECO:0000313" key="12">
    <source>
        <dbReference type="EMBL" id="KGK11848.1"/>
    </source>
</evidence>
<dbReference type="CDD" id="cd06225">
    <property type="entry name" value="HAMP"/>
    <property type="match status" value="1"/>
</dbReference>
<dbReference type="FunFam" id="1.10.287.950:FF:000001">
    <property type="entry name" value="Methyl-accepting chemotaxis sensory transducer"/>
    <property type="match status" value="1"/>
</dbReference>
<dbReference type="RefSeq" id="WP_039427428.1">
    <property type="nucleotide sequence ID" value="NZ_CP061844.1"/>
</dbReference>
<dbReference type="eggNOG" id="COG0840">
    <property type="taxonomic scope" value="Bacteria"/>
</dbReference>
<dbReference type="PROSITE" id="PS50885">
    <property type="entry name" value="HAMP"/>
    <property type="match status" value="1"/>
</dbReference>
<comment type="caution">
    <text evidence="12">The sequence shown here is derived from an EMBL/GenBank/DDBJ whole genome shotgun (WGS) entry which is preliminary data.</text>
</comment>